<dbReference type="SUPFAM" id="SSF52172">
    <property type="entry name" value="CheY-like"/>
    <property type="match status" value="1"/>
</dbReference>
<dbReference type="RefSeq" id="WP_015202039.1">
    <property type="nucleotide sequence ID" value="NC_019753.1"/>
</dbReference>
<keyword evidence="5" id="KW-1185">Reference proteome</keyword>
<dbReference type="PIRSF" id="PIRSF005897">
    <property type="entry name" value="RR_PatA"/>
    <property type="match status" value="1"/>
</dbReference>
<dbReference type="InterPro" id="IPR011006">
    <property type="entry name" value="CheY-like_superfamily"/>
</dbReference>
<dbReference type="Pfam" id="PF14332">
    <property type="entry name" value="DUF4388"/>
    <property type="match status" value="1"/>
</dbReference>
<evidence type="ECO:0000313" key="5">
    <source>
        <dbReference type="Proteomes" id="UP000010472"/>
    </source>
</evidence>
<dbReference type="EMBL" id="CP003620">
    <property type="protein sequence ID" value="AFZ11917.1"/>
    <property type="molecule type" value="Genomic_DNA"/>
</dbReference>
<dbReference type="GO" id="GO:0000160">
    <property type="term" value="P:phosphorelay signal transduction system"/>
    <property type="evidence" value="ECO:0007669"/>
    <property type="project" value="InterPro"/>
</dbReference>
<dbReference type="Gene3D" id="3.40.50.2300">
    <property type="match status" value="1"/>
</dbReference>
<accession>K9VWP2</accession>
<feature type="domain" description="Response regulatory" evidence="3">
    <location>
        <begin position="278"/>
        <end position="394"/>
    </location>
</feature>
<proteinExistence type="predicted"/>
<dbReference type="PANTHER" id="PTHR44591:SF23">
    <property type="entry name" value="CHEY SUBFAMILY"/>
    <property type="match status" value="1"/>
</dbReference>
<evidence type="ECO:0000259" key="3">
    <source>
        <dbReference type="PROSITE" id="PS50110"/>
    </source>
</evidence>
<evidence type="ECO:0000256" key="1">
    <source>
        <dbReference type="ARBA" id="ARBA00022553"/>
    </source>
</evidence>
<dbReference type="STRING" id="1173022.Cri9333_1002"/>
<dbReference type="HOGENOM" id="CLU_031371_0_0_3"/>
<dbReference type="PATRIC" id="fig|1173022.3.peg.1087"/>
<dbReference type="AlphaFoldDB" id="K9VWP2"/>
<dbReference type="PANTHER" id="PTHR44591">
    <property type="entry name" value="STRESS RESPONSE REGULATOR PROTEIN 1"/>
    <property type="match status" value="1"/>
</dbReference>
<evidence type="ECO:0000313" key="4">
    <source>
        <dbReference type="EMBL" id="AFZ11917.1"/>
    </source>
</evidence>
<dbReference type="OrthoDB" id="505173at2"/>
<dbReference type="InterPro" id="IPR050595">
    <property type="entry name" value="Bact_response_regulator"/>
</dbReference>
<organism evidence="4 5">
    <name type="scientific">Crinalium epipsammum PCC 9333</name>
    <dbReference type="NCBI Taxonomy" id="1173022"/>
    <lineage>
        <taxon>Bacteria</taxon>
        <taxon>Bacillati</taxon>
        <taxon>Cyanobacteriota</taxon>
        <taxon>Cyanophyceae</taxon>
        <taxon>Gomontiellales</taxon>
        <taxon>Gomontiellaceae</taxon>
        <taxon>Crinalium</taxon>
    </lineage>
</organism>
<dbReference type="eggNOG" id="COG0745">
    <property type="taxonomic scope" value="Bacteria"/>
</dbReference>
<name>K9VWP2_9CYAN</name>
<dbReference type="InterPro" id="IPR025497">
    <property type="entry name" value="PatA-like_N"/>
</dbReference>
<gene>
    <name evidence="4" type="ORF">Cri9333_1002</name>
</gene>
<dbReference type="Proteomes" id="UP000010472">
    <property type="component" value="Chromosome"/>
</dbReference>
<sequence>MVNQLLIHQFQKIIKEKFSGRLNIKSDSGVCWSIFFGKGQLIWATGGFHPARRWQRTVMQHCPKVNPKALTIRETEDFASDKSLGEHKGQYYALRILVKQQQMTQQQATAVITGMISEVLFDIVQQSALQPLNYTDYQQQILEPPLTLLSTEATLKQTLQVWKAWREAGLTKQSPNLAPVVRNQSKLQEQTSAAAYKNFITRINGKSTLRDLAVQMKQNFVALSRSLLPYMGQGIIGLVEVPDMVTQANAKAGSQTTKEQVADNSGLKVAQTQSLSPLVACIDDSPQTCQMMEGIFTQEGFRFLGIEDSMQALPKLIEQKPDLIFLDLMMPVVNGYEICAQLRKISAFANTPIIILTGSDGLIDRVRAKKVGATDFLTKPVDAQKLLGIPHQYLGFSLLSKIGKPAKSDAVQKKLGNVS</sequence>
<protein>
    <submittedName>
        <fullName evidence="4">Response regulator receiver protein</fullName>
    </submittedName>
</protein>
<reference evidence="4 5" key="1">
    <citation type="submission" date="2012-06" db="EMBL/GenBank/DDBJ databases">
        <title>Finished chromosome of genome of Crinalium epipsammum PCC 9333.</title>
        <authorList>
            <consortium name="US DOE Joint Genome Institute"/>
            <person name="Gugger M."/>
            <person name="Coursin T."/>
            <person name="Rippka R."/>
            <person name="Tandeau De Marsac N."/>
            <person name="Huntemann M."/>
            <person name="Wei C.-L."/>
            <person name="Han J."/>
            <person name="Detter J.C."/>
            <person name="Han C."/>
            <person name="Tapia R."/>
            <person name="Davenport K."/>
            <person name="Daligault H."/>
            <person name="Erkkila T."/>
            <person name="Gu W."/>
            <person name="Munk A.C.C."/>
            <person name="Teshima H."/>
            <person name="Xu Y."/>
            <person name="Chain P."/>
            <person name="Chen A."/>
            <person name="Krypides N."/>
            <person name="Mavromatis K."/>
            <person name="Markowitz V."/>
            <person name="Szeto E."/>
            <person name="Ivanova N."/>
            <person name="Mikhailova N."/>
            <person name="Ovchinnikova G."/>
            <person name="Pagani I."/>
            <person name="Pati A."/>
            <person name="Goodwin L."/>
            <person name="Peters L."/>
            <person name="Pitluck S."/>
            <person name="Woyke T."/>
            <person name="Kerfeld C."/>
        </authorList>
    </citation>
    <scope>NUCLEOTIDE SEQUENCE [LARGE SCALE GENOMIC DNA]</scope>
    <source>
        <strain evidence="4 5">PCC 9333</strain>
    </source>
</reference>
<dbReference type="InterPro" id="IPR024186">
    <property type="entry name" value="Sig_transdc_resp-reg_PatA"/>
</dbReference>
<dbReference type="InterPro" id="IPR001789">
    <property type="entry name" value="Sig_transdc_resp-reg_receiver"/>
</dbReference>
<evidence type="ECO:0000256" key="2">
    <source>
        <dbReference type="PROSITE-ProRule" id="PRU00169"/>
    </source>
</evidence>
<dbReference type="Pfam" id="PF00072">
    <property type="entry name" value="Response_reg"/>
    <property type="match status" value="1"/>
</dbReference>
<dbReference type="KEGG" id="cep:Cri9333_1002"/>
<feature type="modified residue" description="4-aspartylphosphate" evidence="2">
    <location>
        <position position="327"/>
    </location>
</feature>
<dbReference type="PROSITE" id="PS50110">
    <property type="entry name" value="RESPONSE_REGULATORY"/>
    <property type="match status" value="1"/>
</dbReference>
<dbReference type="SMART" id="SM00448">
    <property type="entry name" value="REC"/>
    <property type="match status" value="1"/>
</dbReference>
<keyword evidence="1 2" id="KW-0597">Phosphoprotein</keyword>